<organism evidence="6 7">
    <name type="scientific">Corynebacterium ureicelerivorans</name>
    <dbReference type="NCBI Taxonomy" id="401472"/>
    <lineage>
        <taxon>Bacteria</taxon>
        <taxon>Bacillati</taxon>
        <taxon>Actinomycetota</taxon>
        <taxon>Actinomycetes</taxon>
        <taxon>Mycobacteriales</taxon>
        <taxon>Corynebacteriaceae</taxon>
        <taxon>Corynebacterium</taxon>
    </lineage>
</organism>
<comment type="similarity">
    <text evidence="3">Belongs to the HPF/YfiA ribosome-associated protein family. Long HPF subfamily.</text>
</comment>
<dbReference type="PANTHER" id="PTHR33231:SF1">
    <property type="entry name" value="30S RIBOSOMAL PROTEIN"/>
    <property type="match status" value="1"/>
</dbReference>
<dbReference type="FunFam" id="3.30.505.50:FF:000002">
    <property type="entry name" value="Ribosome hibernation promoting factor"/>
    <property type="match status" value="1"/>
</dbReference>
<dbReference type="NCBIfam" id="TIGR00741">
    <property type="entry name" value="yfiA"/>
    <property type="match status" value="1"/>
</dbReference>
<dbReference type="Gene3D" id="3.30.160.100">
    <property type="entry name" value="Ribosome hibernation promotion factor-like"/>
    <property type="match status" value="1"/>
</dbReference>
<dbReference type="CDD" id="cd00552">
    <property type="entry name" value="RaiA"/>
    <property type="match status" value="1"/>
</dbReference>
<gene>
    <name evidence="3" type="primary">hpf</name>
    <name evidence="6" type="ORF">CUREI_02455</name>
</gene>
<evidence type="ECO:0000256" key="3">
    <source>
        <dbReference type="HAMAP-Rule" id="MF_00839"/>
    </source>
</evidence>
<feature type="region of interest" description="Disordered" evidence="4">
    <location>
        <begin position="1"/>
        <end position="24"/>
    </location>
</feature>
<protein>
    <recommendedName>
        <fullName evidence="3">Ribosome hibernation promoting factor</fullName>
        <shortName evidence="3">HPF</shortName>
    </recommendedName>
</protein>
<feature type="domain" description="Sigma 54 modulation/S30EA ribosomal protein C-terminal" evidence="5">
    <location>
        <begin position="175"/>
        <end position="228"/>
    </location>
</feature>
<dbReference type="Proteomes" id="UP000028939">
    <property type="component" value="Chromosome"/>
</dbReference>
<dbReference type="InterPro" id="IPR003489">
    <property type="entry name" value="RHF/RaiA"/>
</dbReference>
<dbReference type="HOGENOM" id="CLU_071472_0_0_11"/>
<dbReference type="AlphaFoldDB" id="A0A077HJA8"/>
<evidence type="ECO:0000256" key="4">
    <source>
        <dbReference type="SAM" id="MobiDB-lite"/>
    </source>
</evidence>
<reference evidence="6 7" key="1">
    <citation type="submission" date="2014-08" db="EMBL/GenBank/DDBJ databases">
        <title>Complete genome sequence of Corynebacterium ureicelerivorans DSM 45051, a lipophilic and urea-splitting isolate from a blood culture of a septicaemia patient.</title>
        <authorList>
            <person name="Tippelt A."/>
            <person name="Albersmeier A."/>
            <person name="Brinkrolf K."/>
            <person name="Ruckert C."/>
            <person name="Tauch A."/>
        </authorList>
    </citation>
    <scope>NUCLEOTIDE SEQUENCE [LARGE SCALE GENOMIC DNA]</scope>
    <source>
        <strain evidence="6 7">IMMIB RIV-2301</strain>
    </source>
</reference>
<name>A0A077HJA8_9CORY</name>
<dbReference type="GO" id="GO:0022627">
    <property type="term" value="C:cytosolic small ribosomal subunit"/>
    <property type="evidence" value="ECO:0007669"/>
    <property type="project" value="TreeGrafter"/>
</dbReference>
<dbReference type="InterPro" id="IPR034694">
    <property type="entry name" value="HPF_long/plastid"/>
</dbReference>
<dbReference type="STRING" id="401472.CUREI_02455"/>
<keyword evidence="2 3" id="KW-0810">Translation regulation</keyword>
<evidence type="ECO:0000313" key="7">
    <source>
        <dbReference type="Proteomes" id="UP000028939"/>
    </source>
</evidence>
<dbReference type="KEGG" id="cuv:CUREI_02455"/>
<dbReference type="Gene3D" id="3.30.505.50">
    <property type="entry name" value="Sigma 54 modulation/S30EA ribosomal protein, C-terminal domain"/>
    <property type="match status" value="1"/>
</dbReference>
<evidence type="ECO:0000256" key="2">
    <source>
        <dbReference type="ARBA" id="ARBA00022845"/>
    </source>
</evidence>
<dbReference type="SUPFAM" id="SSF69754">
    <property type="entry name" value="Ribosome binding protein Y (YfiA homologue)"/>
    <property type="match status" value="1"/>
</dbReference>
<feature type="compositionally biased region" description="Polar residues" evidence="4">
    <location>
        <begin position="1"/>
        <end position="11"/>
    </location>
</feature>
<keyword evidence="1 3" id="KW-0963">Cytoplasm</keyword>
<accession>A0A077HJA8</accession>
<dbReference type="Pfam" id="PF02482">
    <property type="entry name" value="Ribosomal_S30AE"/>
    <property type="match status" value="1"/>
</dbReference>
<proteinExistence type="inferred from homology"/>
<keyword evidence="7" id="KW-1185">Reference proteome</keyword>
<dbReference type="GO" id="GO:0043024">
    <property type="term" value="F:ribosomal small subunit binding"/>
    <property type="evidence" value="ECO:0007669"/>
    <property type="project" value="TreeGrafter"/>
</dbReference>
<dbReference type="GO" id="GO:0045900">
    <property type="term" value="P:negative regulation of translational elongation"/>
    <property type="evidence" value="ECO:0007669"/>
    <property type="project" value="TreeGrafter"/>
</dbReference>
<dbReference type="EMBL" id="CP009215">
    <property type="protein sequence ID" value="AIL96320.1"/>
    <property type="molecule type" value="Genomic_DNA"/>
</dbReference>
<comment type="subunit">
    <text evidence="3">Interacts with 100S ribosomes.</text>
</comment>
<dbReference type="HAMAP" id="MF_00839">
    <property type="entry name" value="HPF"/>
    <property type="match status" value="1"/>
</dbReference>
<comment type="function">
    <text evidence="3">Required for dimerization of active 70S ribosomes into 100S ribosomes in stationary phase; 100S ribosomes are translationally inactive and sometimes present during exponential growth.</text>
</comment>
<sequence length="238" mass="26261">MTSADRNQTTAPAAPSQGEVLSPEARVTITGRNVEVPEHFQERVNSKLAKIEKLDPTLTSFHVELQHEPNPRRESEAERIQITATGSGHLARAESKQENFYAALEAAVDKLERSLRKVKARRNIALSGHRAPKGAGVLAAEMEAGAKAAQQRAADQTGKYDVDPYEGQVDDVVPGQIVRSKVHPNTPRSVDDALSEMELVGHDFYLFINEETNRPAVVYRRHAYDYGLIELAPEGETD</sequence>
<dbReference type="Pfam" id="PF16321">
    <property type="entry name" value="Ribosom_S30AE_C"/>
    <property type="match status" value="1"/>
</dbReference>
<dbReference type="InterPro" id="IPR036567">
    <property type="entry name" value="RHF-like"/>
</dbReference>
<dbReference type="PANTHER" id="PTHR33231">
    <property type="entry name" value="30S RIBOSOMAL PROTEIN"/>
    <property type="match status" value="1"/>
</dbReference>
<evidence type="ECO:0000313" key="6">
    <source>
        <dbReference type="EMBL" id="AIL96320.1"/>
    </source>
</evidence>
<dbReference type="InterPro" id="IPR038416">
    <property type="entry name" value="Ribosom_S30AE_C_sf"/>
</dbReference>
<evidence type="ECO:0000259" key="5">
    <source>
        <dbReference type="Pfam" id="PF16321"/>
    </source>
</evidence>
<evidence type="ECO:0000256" key="1">
    <source>
        <dbReference type="ARBA" id="ARBA00022490"/>
    </source>
</evidence>
<dbReference type="OrthoDB" id="9794975at2"/>
<comment type="subcellular location">
    <subcellularLocation>
        <location evidence="3">Cytoplasm</location>
    </subcellularLocation>
</comment>
<dbReference type="RefSeq" id="WP_051952145.1">
    <property type="nucleotide sequence ID" value="NZ_CP009215.1"/>
</dbReference>
<dbReference type="InterPro" id="IPR050574">
    <property type="entry name" value="HPF/YfiA_ribosome-assoc"/>
</dbReference>
<dbReference type="InterPro" id="IPR032528">
    <property type="entry name" value="Ribosom_S30AE_C"/>
</dbReference>